<evidence type="ECO:0000313" key="9">
    <source>
        <dbReference type="EMBL" id="MCH4286014.1"/>
    </source>
</evidence>
<comment type="caution">
    <text evidence="9">The sequence shown here is derived from an EMBL/GenBank/DDBJ whole genome shotgun (WGS) entry which is preliminary data.</text>
</comment>
<dbReference type="InterPro" id="IPR015424">
    <property type="entry name" value="PyrdxlP-dep_Trfase"/>
</dbReference>
<comment type="cofactor">
    <cofactor evidence="2 8">
        <name>pyridoxal 5'-phosphate</name>
        <dbReference type="ChEBI" id="CHEBI:597326"/>
    </cofactor>
</comment>
<gene>
    <name evidence="8 9" type="primary">hemL</name>
    <name evidence="9" type="ORF">LQE99_12870</name>
</gene>
<dbReference type="PROSITE" id="PS00600">
    <property type="entry name" value="AA_TRANSFER_CLASS_3"/>
    <property type="match status" value="1"/>
</dbReference>
<dbReference type="InterPro" id="IPR015421">
    <property type="entry name" value="PyrdxlP-dep_Trfase_major"/>
</dbReference>
<dbReference type="HAMAP" id="MF_00375">
    <property type="entry name" value="HemL_aminotrans_3"/>
    <property type="match status" value="1"/>
</dbReference>
<evidence type="ECO:0000256" key="2">
    <source>
        <dbReference type="ARBA" id="ARBA00001933"/>
    </source>
</evidence>
<dbReference type="Gene3D" id="3.40.640.10">
    <property type="entry name" value="Type I PLP-dependent aspartate aminotransferase-like (Major domain)"/>
    <property type="match status" value="1"/>
</dbReference>
<keyword evidence="10" id="KW-1185">Reference proteome</keyword>
<keyword evidence="7 8" id="KW-0627">Porphyrin biosynthesis</keyword>
<comment type="catalytic activity">
    <reaction evidence="1 8">
        <text>(S)-4-amino-5-oxopentanoate = 5-aminolevulinate</text>
        <dbReference type="Rhea" id="RHEA:14265"/>
        <dbReference type="ChEBI" id="CHEBI:57501"/>
        <dbReference type="ChEBI" id="CHEBI:356416"/>
        <dbReference type="EC" id="5.4.3.8"/>
    </reaction>
</comment>
<evidence type="ECO:0000256" key="4">
    <source>
        <dbReference type="ARBA" id="ARBA00008981"/>
    </source>
</evidence>
<evidence type="ECO:0000256" key="7">
    <source>
        <dbReference type="ARBA" id="ARBA00023244"/>
    </source>
</evidence>
<organism evidence="9 10">
    <name type="scientific">Amedibacillus hominis</name>
    <dbReference type="NCBI Taxonomy" id="2897776"/>
    <lineage>
        <taxon>Bacteria</taxon>
        <taxon>Bacillati</taxon>
        <taxon>Bacillota</taxon>
        <taxon>Erysipelotrichia</taxon>
        <taxon>Erysipelotrichales</taxon>
        <taxon>Erysipelotrichaceae</taxon>
        <taxon>Amedibacillus</taxon>
    </lineage>
</organism>
<dbReference type="EC" id="5.4.3.8" evidence="8"/>
<dbReference type="InterPro" id="IPR015422">
    <property type="entry name" value="PyrdxlP-dep_Trfase_small"/>
</dbReference>
<comment type="pathway">
    <text evidence="3">Porphyrin-containing compound metabolism; protoporphyrin-IX biosynthesis; 5-aminolevulinate from L-glutamyl-tRNA(Glu): step 2/2.</text>
</comment>
<reference evidence="9 10" key="1">
    <citation type="submission" date="2022-02" db="EMBL/GenBank/DDBJ databases">
        <title>Genome of Erysipelotrichaceae sp. nov. NSJ-176 isolated from human feces.</title>
        <authorList>
            <person name="Abdugheni R."/>
        </authorList>
    </citation>
    <scope>NUCLEOTIDE SEQUENCE [LARGE SCALE GENOMIC DNA]</scope>
    <source>
        <strain evidence="9 10">NSJ-176</strain>
    </source>
</reference>
<dbReference type="InterPro" id="IPR004639">
    <property type="entry name" value="4pyrrol_synth_GluAld_NH2Trfase"/>
</dbReference>
<name>A0ABS9R8R9_9FIRM</name>
<dbReference type="PANTHER" id="PTHR43713:SF3">
    <property type="entry name" value="GLUTAMATE-1-SEMIALDEHYDE 2,1-AMINOMUTASE 1, CHLOROPLASTIC-RELATED"/>
    <property type="match status" value="1"/>
</dbReference>
<comment type="subunit">
    <text evidence="8">Homodimer.</text>
</comment>
<evidence type="ECO:0000256" key="8">
    <source>
        <dbReference type="HAMAP-Rule" id="MF_00375"/>
    </source>
</evidence>
<dbReference type="InterPro" id="IPR049704">
    <property type="entry name" value="Aminotrans_3_PPA_site"/>
</dbReference>
<protein>
    <recommendedName>
        <fullName evidence="8">Glutamate-1-semialdehyde 2,1-aminomutase</fullName>
        <shortName evidence="8">GSA</shortName>
        <ecNumber evidence="8">5.4.3.8</ecNumber>
    </recommendedName>
    <alternativeName>
        <fullName evidence="8">Glutamate-1-semialdehyde aminotransferase</fullName>
        <shortName evidence="8">GSA-AT</shortName>
    </alternativeName>
</protein>
<dbReference type="EMBL" id="JAKVPQ010000010">
    <property type="protein sequence ID" value="MCH4286014.1"/>
    <property type="molecule type" value="Genomic_DNA"/>
</dbReference>
<dbReference type="Gene3D" id="3.90.1150.10">
    <property type="entry name" value="Aspartate Aminotransferase, domain 1"/>
    <property type="match status" value="1"/>
</dbReference>
<evidence type="ECO:0000256" key="1">
    <source>
        <dbReference type="ARBA" id="ARBA00001579"/>
    </source>
</evidence>
<dbReference type="CDD" id="cd00610">
    <property type="entry name" value="OAT_like"/>
    <property type="match status" value="1"/>
</dbReference>
<dbReference type="GO" id="GO:0042286">
    <property type="term" value="F:glutamate-1-semialdehyde 2,1-aminomutase activity"/>
    <property type="evidence" value="ECO:0007669"/>
    <property type="project" value="UniProtKB-EC"/>
</dbReference>
<evidence type="ECO:0000256" key="6">
    <source>
        <dbReference type="ARBA" id="ARBA00023235"/>
    </source>
</evidence>
<feature type="modified residue" description="N6-(pyridoxal phosphate)lysine" evidence="8">
    <location>
        <position position="267"/>
    </location>
</feature>
<comment type="similarity">
    <text evidence="4 8">Belongs to the class-III pyridoxal-phosphate-dependent aminotransferase family. HemL subfamily.</text>
</comment>
<dbReference type="SUPFAM" id="SSF53383">
    <property type="entry name" value="PLP-dependent transferases"/>
    <property type="match status" value="1"/>
</dbReference>
<evidence type="ECO:0000313" key="10">
    <source>
        <dbReference type="Proteomes" id="UP001202402"/>
    </source>
</evidence>
<dbReference type="Pfam" id="PF00202">
    <property type="entry name" value="Aminotran_3"/>
    <property type="match status" value="1"/>
</dbReference>
<dbReference type="Proteomes" id="UP001202402">
    <property type="component" value="Unassembled WGS sequence"/>
</dbReference>
<dbReference type="NCBIfam" id="NF000818">
    <property type="entry name" value="PRK00062.1"/>
    <property type="match status" value="1"/>
</dbReference>
<dbReference type="InterPro" id="IPR005814">
    <property type="entry name" value="Aminotrans_3"/>
</dbReference>
<proteinExistence type="inferred from homology"/>
<evidence type="ECO:0000256" key="3">
    <source>
        <dbReference type="ARBA" id="ARBA00004819"/>
    </source>
</evidence>
<keyword evidence="5 8" id="KW-0663">Pyridoxal phosphate</keyword>
<dbReference type="PANTHER" id="PTHR43713">
    <property type="entry name" value="GLUTAMATE-1-SEMIALDEHYDE 2,1-AMINOMUTASE"/>
    <property type="match status" value="1"/>
</dbReference>
<sequence>MMHQRSEAFFQQACKKIPGGVNSPVRAFSSANETPLFVDHASGSHIYDVDGNDYLDYICSWGPMILGHAHPLLTNHMQEVIEKGISYGLCAPEELVLADLIVDAYPGIDMVRMVNSGTEATMSAIRVARGYTGKDKIIKFEGCYHGHSDCLLVSSGSGALTFGTPTSPGVPEDVVKNTLVCEYNHIDSVKACIKANPHEIACIIIEPIAGNMGLVNADKKFLQDLRKLCEEEKIILIFDEVISGFRIAYGGAAQYYGVTPDMACFGKIIGAGLPVGAYGGKKAIMDMVSPSGPVYQAGTLSGNPLAMHLGVRLLTYLKQHPQVYEELNQKGAYLKEGIQDILNEYNLPYQIHQCGSLLTLFFTDHTIKSYRDVKDIDQKAFVSYFQYLYDHGILIAPSPYECMFLSTAHTMEELDHTLSIIKEALKRL</sequence>
<keyword evidence="8" id="KW-0963">Cytoplasm</keyword>
<keyword evidence="6 8" id="KW-0413">Isomerase</keyword>
<accession>A0ABS9R8R9</accession>
<comment type="subcellular location">
    <subcellularLocation>
        <location evidence="8">Cytoplasm</location>
    </subcellularLocation>
</comment>
<dbReference type="NCBIfam" id="TIGR00713">
    <property type="entry name" value="hemL"/>
    <property type="match status" value="1"/>
</dbReference>
<evidence type="ECO:0000256" key="5">
    <source>
        <dbReference type="ARBA" id="ARBA00022898"/>
    </source>
</evidence>